<feature type="region of interest" description="Disordered" evidence="4">
    <location>
        <begin position="87"/>
        <end position="117"/>
    </location>
</feature>
<dbReference type="eggNOG" id="ENOG502QTIB">
    <property type="taxonomic scope" value="Eukaryota"/>
</dbReference>
<name>D7FT13_ECTSI</name>
<dbReference type="EMBL" id="FN648424">
    <property type="protein sequence ID" value="CBJ31304.1"/>
    <property type="molecule type" value="Genomic_DNA"/>
</dbReference>
<keyword evidence="3" id="KW-0694">RNA-binding</keyword>
<dbReference type="CDD" id="cd11715">
    <property type="entry name" value="THUMP_AdoMetMT"/>
    <property type="match status" value="1"/>
</dbReference>
<dbReference type="GO" id="GO:0003723">
    <property type="term" value="F:RNA binding"/>
    <property type="evidence" value="ECO:0007669"/>
    <property type="project" value="UniProtKB-UniRule"/>
</dbReference>
<dbReference type="AlphaFoldDB" id="D7FT13"/>
<dbReference type="SUPFAM" id="SSF53335">
    <property type="entry name" value="S-adenosyl-L-methionine-dependent methyltransferases"/>
    <property type="match status" value="1"/>
</dbReference>
<dbReference type="GO" id="GO:0043527">
    <property type="term" value="C:tRNA methyltransferase complex"/>
    <property type="evidence" value="ECO:0007669"/>
    <property type="project" value="UniProtKB-ARBA"/>
</dbReference>
<feature type="region of interest" description="Disordered" evidence="4">
    <location>
        <begin position="667"/>
        <end position="695"/>
    </location>
</feature>
<dbReference type="PROSITE" id="PS51165">
    <property type="entry name" value="THUMP"/>
    <property type="match status" value="1"/>
</dbReference>
<evidence type="ECO:0000313" key="7">
    <source>
        <dbReference type="EMBL" id="CBJ31304.1"/>
    </source>
</evidence>
<evidence type="ECO:0000313" key="8">
    <source>
        <dbReference type="Proteomes" id="UP000002630"/>
    </source>
</evidence>
<dbReference type="Pfam" id="PF02926">
    <property type="entry name" value="THUMP"/>
    <property type="match status" value="1"/>
</dbReference>
<dbReference type="Proteomes" id="UP000002630">
    <property type="component" value="Linkage Group LG25"/>
</dbReference>
<dbReference type="EMBL" id="FN649750">
    <property type="protein sequence ID" value="CBJ31304.1"/>
    <property type="molecule type" value="Genomic_DNA"/>
</dbReference>
<feature type="compositionally biased region" description="Basic residues" evidence="4">
    <location>
        <begin position="678"/>
        <end position="688"/>
    </location>
</feature>
<dbReference type="Gene3D" id="3.40.50.150">
    <property type="entry name" value="Vaccinia Virus protein VP39"/>
    <property type="match status" value="1"/>
</dbReference>
<dbReference type="InterPro" id="IPR053943">
    <property type="entry name" value="RlmKL-like_Mtase_CS"/>
</dbReference>
<evidence type="ECO:0000256" key="2">
    <source>
        <dbReference type="ARBA" id="ARBA00022679"/>
    </source>
</evidence>
<dbReference type="GO" id="GO:0070043">
    <property type="term" value="F:rRNA (guanine-N7-)-methyltransferase activity"/>
    <property type="evidence" value="ECO:0007669"/>
    <property type="project" value="TreeGrafter"/>
</dbReference>
<dbReference type="GO" id="GO:0008990">
    <property type="term" value="F:rRNA (guanine-N2-)-methyltransferase activity"/>
    <property type="evidence" value="ECO:0007669"/>
    <property type="project" value="TreeGrafter"/>
</dbReference>
<dbReference type="InterPro" id="IPR004114">
    <property type="entry name" value="THUMP_dom"/>
</dbReference>
<evidence type="ECO:0000256" key="4">
    <source>
        <dbReference type="SAM" id="MobiDB-lite"/>
    </source>
</evidence>
<dbReference type="InterPro" id="IPR000241">
    <property type="entry name" value="RlmKL-like_Mtase"/>
</dbReference>
<accession>D7FT13</accession>
<evidence type="ECO:0000256" key="3">
    <source>
        <dbReference type="PROSITE-ProRule" id="PRU00529"/>
    </source>
</evidence>
<feature type="region of interest" description="Disordered" evidence="4">
    <location>
        <begin position="170"/>
        <end position="268"/>
    </location>
</feature>
<proteinExistence type="predicted"/>
<dbReference type="PANTHER" id="PTHR47313">
    <property type="entry name" value="RIBOSOMAL RNA LARGE SUBUNIT METHYLTRANSFERASE K/L"/>
    <property type="match status" value="1"/>
</dbReference>
<feature type="signal peptide" evidence="5">
    <location>
        <begin position="1"/>
        <end position="20"/>
    </location>
</feature>
<dbReference type="InParanoid" id="D7FT13"/>
<dbReference type="OrthoDB" id="416496at2759"/>
<dbReference type="Pfam" id="PF01170">
    <property type="entry name" value="UPF0020"/>
    <property type="match status" value="1"/>
</dbReference>
<organism evidence="7 8">
    <name type="scientific">Ectocarpus siliculosus</name>
    <name type="common">Brown alga</name>
    <name type="synonym">Conferva siliculosa</name>
    <dbReference type="NCBI Taxonomy" id="2880"/>
    <lineage>
        <taxon>Eukaryota</taxon>
        <taxon>Sar</taxon>
        <taxon>Stramenopiles</taxon>
        <taxon>Ochrophyta</taxon>
        <taxon>PX clade</taxon>
        <taxon>Phaeophyceae</taxon>
        <taxon>Ectocarpales</taxon>
        <taxon>Ectocarpaceae</taxon>
        <taxon>Ectocarpus</taxon>
    </lineage>
</organism>
<gene>
    <name evidence="7" type="ORF">Esi_0243_0027</name>
</gene>
<evidence type="ECO:0000259" key="6">
    <source>
        <dbReference type="PROSITE" id="PS51165"/>
    </source>
</evidence>
<keyword evidence="2" id="KW-0808">Transferase</keyword>
<protein>
    <recommendedName>
        <fullName evidence="6">THUMP domain-containing protein</fullName>
    </recommendedName>
</protein>
<dbReference type="PROSITE" id="PS01261">
    <property type="entry name" value="UPF0020"/>
    <property type="match status" value="1"/>
</dbReference>
<evidence type="ECO:0000256" key="5">
    <source>
        <dbReference type="SAM" id="SignalP"/>
    </source>
</evidence>
<keyword evidence="8" id="KW-1185">Reference proteome</keyword>
<sequence>MERWPPSLLLCALTTASVASFGLLLPPSPRCSPFHPAAAISAPDADAPRLPTADRHCRTATLGGTAAALAAEATPPRRRRLVRLSLSTASSTPESAGEDQGKAFSSPNPQEGVDDAEARAETALRKLSPSELSGMKARLGLDLSLEGGEDIIAQAVPVLADKIRAKAAAQESERSAAVPAQHQPAPQQDPTKRSTSSSTVPLSPAEQASAGGSPRGDWAGGAEGDGVEKGWVGEKGSRRWVGAPGEKPPRQRHAKRQPDPPLAPGERSYFATCPRGLETVLRDELMSPLVGATLVKSSGRGCHFRGDQAVGYKAILWLRTAHRVLELVGEGGSPLGAPIDGGEALYGAAAAVPWSRYMEQGQTLCVDAILGVVPDGLTHSHFTALTVKNAVVDQLRDDGKRPSVDTENADLPLVVYLDRGRALLYRSLSGTRSMHKRGYRDAMHAASLKENVAAGLLLASGWDPETQALADPMCGSGTLVIEAALIALRRAPGLVAMGAYGGGGRAKVAGWKPAVTAWPDFDPVLWRETVGEALQLQRAKPPAAIMGNDWHHGALSLAWRDAKAAGVEDCITLFDEDVGRWRPPASVGLAVTNPPWDYRLDQGAEKSWLGLLEFLRREVAEKDAWVLSGNPALSRTLRMKSEQNMFLSTGGVELRWLKYHLNEYRGDRGKRGGGRGGPRPKKVPRKHDRPAIDRW</sequence>
<dbReference type="PANTHER" id="PTHR47313:SF1">
    <property type="entry name" value="RIBOSOMAL RNA LARGE SUBUNIT METHYLTRANSFERASE K_L"/>
    <property type="match status" value="1"/>
</dbReference>
<feature type="compositionally biased region" description="Basic and acidic residues" evidence="4">
    <location>
        <begin position="226"/>
        <end position="237"/>
    </location>
</feature>
<dbReference type="Pfam" id="PF22020">
    <property type="entry name" value="RlmL_1st"/>
    <property type="match status" value="1"/>
</dbReference>
<evidence type="ECO:0000256" key="1">
    <source>
        <dbReference type="ARBA" id="ARBA00022603"/>
    </source>
</evidence>
<feature type="compositionally biased region" description="Low complexity" evidence="4">
    <location>
        <begin position="176"/>
        <end position="189"/>
    </location>
</feature>
<feature type="domain" description="THUMP" evidence="6">
    <location>
        <begin position="310"/>
        <end position="428"/>
    </location>
</feature>
<reference evidence="7 8" key="1">
    <citation type="journal article" date="2010" name="Nature">
        <title>The Ectocarpus genome and the independent evolution of multicellularity in brown algae.</title>
        <authorList>
            <person name="Cock J.M."/>
            <person name="Sterck L."/>
            <person name="Rouze P."/>
            <person name="Scornet D."/>
            <person name="Allen A.E."/>
            <person name="Amoutzias G."/>
            <person name="Anthouard V."/>
            <person name="Artiguenave F."/>
            <person name="Aury J.M."/>
            <person name="Badger J.H."/>
            <person name="Beszteri B."/>
            <person name="Billiau K."/>
            <person name="Bonnet E."/>
            <person name="Bothwell J.H."/>
            <person name="Bowler C."/>
            <person name="Boyen C."/>
            <person name="Brownlee C."/>
            <person name="Carrano C.J."/>
            <person name="Charrier B."/>
            <person name="Cho G.Y."/>
            <person name="Coelho S.M."/>
            <person name="Collen J."/>
            <person name="Corre E."/>
            <person name="Da Silva C."/>
            <person name="Delage L."/>
            <person name="Delaroque N."/>
            <person name="Dittami S.M."/>
            <person name="Doulbeau S."/>
            <person name="Elias M."/>
            <person name="Farnham G."/>
            <person name="Gachon C.M."/>
            <person name="Gschloessl B."/>
            <person name="Heesch S."/>
            <person name="Jabbari K."/>
            <person name="Jubin C."/>
            <person name="Kawai H."/>
            <person name="Kimura K."/>
            <person name="Kloareg B."/>
            <person name="Kupper F.C."/>
            <person name="Lang D."/>
            <person name="Le Bail A."/>
            <person name="Leblanc C."/>
            <person name="Lerouge P."/>
            <person name="Lohr M."/>
            <person name="Lopez P.J."/>
            <person name="Martens C."/>
            <person name="Maumus F."/>
            <person name="Michel G."/>
            <person name="Miranda-Saavedra D."/>
            <person name="Morales J."/>
            <person name="Moreau H."/>
            <person name="Motomura T."/>
            <person name="Nagasato C."/>
            <person name="Napoli C.A."/>
            <person name="Nelson D.R."/>
            <person name="Nyvall-Collen P."/>
            <person name="Peters A.F."/>
            <person name="Pommier C."/>
            <person name="Potin P."/>
            <person name="Poulain J."/>
            <person name="Quesneville H."/>
            <person name="Read B."/>
            <person name="Rensing S.A."/>
            <person name="Ritter A."/>
            <person name="Rousvoal S."/>
            <person name="Samanta M."/>
            <person name="Samson G."/>
            <person name="Schroeder D.C."/>
            <person name="Segurens B."/>
            <person name="Strittmatter M."/>
            <person name="Tonon T."/>
            <person name="Tregear J.W."/>
            <person name="Valentin K."/>
            <person name="von Dassow P."/>
            <person name="Yamagishi T."/>
            <person name="Van de Peer Y."/>
            <person name="Wincker P."/>
        </authorList>
    </citation>
    <scope>NUCLEOTIDE SEQUENCE [LARGE SCALE GENOMIC DNA]</scope>
    <source>
        <strain evidence="8">Ec32 / CCAP1310/4</strain>
    </source>
</reference>
<dbReference type="InterPro" id="IPR029063">
    <property type="entry name" value="SAM-dependent_MTases_sf"/>
</dbReference>
<dbReference type="SMART" id="SM00981">
    <property type="entry name" value="THUMP"/>
    <property type="match status" value="1"/>
</dbReference>
<dbReference type="STRING" id="2880.D7FT13"/>
<dbReference type="InterPro" id="IPR054170">
    <property type="entry name" value="RlmL_1st"/>
</dbReference>
<feature type="chain" id="PRO_5003095391" description="THUMP domain-containing protein" evidence="5">
    <location>
        <begin position="21"/>
        <end position="695"/>
    </location>
</feature>
<dbReference type="Gene3D" id="3.30.2130.30">
    <property type="match status" value="1"/>
</dbReference>
<keyword evidence="1" id="KW-0489">Methyltransferase</keyword>
<keyword evidence="5" id="KW-0732">Signal</keyword>